<dbReference type="Gene3D" id="3.90.180.10">
    <property type="entry name" value="Medium-chain alcohol dehydrogenases, catalytic domain"/>
    <property type="match status" value="1"/>
</dbReference>
<comment type="caution">
    <text evidence="1">The sequence shown here is derived from an EMBL/GenBank/DDBJ whole genome shotgun (WGS) entry which is preliminary data.</text>
</comment>
<dbReference type="RefSeq" id="WP_388348712.1">
    <property type="nucleotide sequence ID" value="NZ_JBIAFJ010000017.1"/>
</dbReference>
<dbReference type="Pfam" id="PF13602">
    <property type="entry name" value="ADH_zinc_N_2"/>
    <property type="match status" value="1"/>
</dbReference>
<dbReference type="EMBL" id="JBIAFJ010000017">
    <property type="protein sequence ID" value="MFE9171669.1"/>
    <property type="molecule type" value="Genomic_DNA"/>
</dbReference>
<proteinExistence type="predicted"/>
<name>A0ABW6KUT0_9ACTN</name>
<reference evidence="1 2" key="1">
    <citation type="submission" date="2024-10" db="EMBL/GenBank/DDBJ databases">
        <title>The Natural Products Discovery Center: Release of the First 8490 Sequenced Strains for Exploring Actinobacteria Biosynthetic Diversity.</title>
        <authorList>
            <person name="Kalkreuter E."/>
            <person name="Kautsar S.A."/>
            <person name="Yang D."/>
            <person name="Bader C.D."/>
            <person name="Teijaro C.N."/>
            <person name="Fluegel L."/>
            <person name="Davis C.M."/>
            <person name="Simpson J.R."/>
            <person name="Lauterbach L."/>
            <person name="Steele A.D."/>
            <person name="Gui C."/>
            <person name="Meng S."/>
            <person name="Li G."/>
            <person name="Viehrig K."/>
            <person name="Ye F."/>
            <person name="Su P."/>
            <person name="Kiefer A.F."/>
            <person name="Nichols A."/>
            <person name="Cepeda A.J."/>
            <person name="Yan W."/>
            <person name="Fan B."/>
            <person name="Jiang Y."/>
            <person name="Adhikari A."/>
            <person name="Zheng C.-J."/>
            <person name="Schuster L."/>
            <person name="Cowan T.M."/>
            <person name="Smanski M.J."/>
            <person name="Chevrette M.G."/>
            <person name="De Carvalho L.P.S."/>
            <person name="Shen B."/>
        </authorList>
    </citation>
    <scope>NUCLEOTIDE SEQUENCE [LARGE SCALE GENOMIC DNA]</scope>
    <source>
        <strain evidence="1 2">NPDC007147</strain>
    </source>
</reference>
<organism evidence="1 2">
    <name type="scientific">Streptomyces kebangsaanensis</name>
    <dbReference type="NCBI Taxonomy" id="864058"/>
    <lineage>
        <taxon>Bacteria</taxon>
        <taxon>Bacillati</taxon>
        <taxon>Actinomycetota</taxon>
        <taxon>Actinomycetes</taxon>
        <taxon>Kitasatosporales</taxon>
        <taxon>Streptomycetaceae</taxon>
        <taxon>Streptomyces</taxon>
    </lineage>
</organism>
<gene>
    <name evidence="1" type="ORF">ACFYNZ_19485</name>
</gene>
<keyword evidence="2" id="KW-1185">Reference proteome</keyword>
<protein>
    <submittedName>
        <fullName evidence="1">Zinc-binding dehydrogenase</fullName>
    </submittedName>
</protein>
<evidence type="ECO:0000313" key="2">
    <source>
        <dbReference type="Proteomes" id="UP001601197"/>
    </source>
</evidence>
<sequence length="95" mass="10236">MIIRHPQYDVLEASIELRGGTTDRIVTIADMRAAEPGVAFAADNSRRFGPALAAPPTADGRLRIRIDRSLPLTDAAKAQELSEAGHPRGTLILHP</sequence>
<accession>A0ABW6KUT0</accession>
<dbReference type="Proteomes" id="UP001601197">
    <property type="component" value="Unassembled WGS sequence"/>
</dbReference>
<evidence type="ECO:0000313" key="1">
    <source>
        <dbReference type="EMBL" id="MFE9171669.1"/>
    </source>
</evidence>